<evidence type="ECO:0000313" key="3">
    <source>
        <dbReference type="Proteomes" id="UP000245252"/>
    </source>
</evidence>
<evidence type="ECO:0000256" key="1">
    <source>
        <dbReference type="SAM" id="MobiDB-lite"/>
    </source>
</evidence>
<dbReference type="Proteomes" id="UP000245252">
    <property type="component" value="Unassembled WGS sequence"/>
</dbReference>
<proteinExistence type="predicted"/>
<dbReference type="SUPFAM" id="SSF52540">
    <property type="entry name" value="P-loop containing nucleoside triphosphate hydrolases"/>
    <property type="match status" value="1"/>
</dbReference>
<organism evidence="2 3">
    <name type="scientific">Metarhizobium album</name>
    <dbReference type="NCBI Taxonomy" id="2182425"/>
    <lineage>
        <taxon>Bacteria</taxon>
        <taxon>Pseudomonadati</taxon>
        <taxon>Pseudomonadota</taxon>
        <taxon>Alphaproteobacteria</taxon>
        <taxon>Hyphomicrobiales</taxon>
        <taxon>Rhizobiaceae</taxon>
        <taxon>Metarhizobium</taxon>
    </lineage>
</organism>
<dbReference type="EMBL" id="QFBC01000003">
    <property type="protein sequence ID" value="PWE56397.1"/>
    <property type="molecule type" value="Genomic_DNA"/>
</dbReference>
<reference evidence="2 3" key="1">
    <citation type="submission" date="2018-05" db="EMBL/GenBank/DDBJ databases">
        <title>The draft genome of strain NS-104.</title>
        <authorList>
            <person name="Hang P."/>
            <person name="Jiang J."/>
        </authorList>
    </citation>
    <scope>NUCLEOTIDE SEQUENCE [LARGE SCALE GENOMIC DNA]</scope>
    <source>
        <strain evidence="2 3">NS-104</strain>
    </source>
</reference>
<dbReference type="PIRSF" id="PIRSF034285">
    <property type="entry name" value="UCP034285"/>
    <property type="match status" value="1"/>
</dbReference>
<dbReference type="OrthoDB" id="7202530at2"/>
<protein>
    <submittedName>
        <fullName evidence="2">Damage-inducible mutagenesis protein</fullName>
    </submittedName>
</protein>
<keyword evidence="3" id="KW-1185">Reference proteome</keyword>
<gene>
    <name evidence="2" type="ORF">DEM27_08340</name>
</gene>
<sequence length="251" mass="26578">MSGAASRALIHELQEKIDKIAGGSARKRTTLPFGVPEIDDRLPGGGLAFGALHEIAGGGSDAVAGAVSALLAASIAARTKGTVVWCLTRPDLFAPGLAQVGLHPDRVIHCESDNEDGVLASMEEALSFGGLSVVVGELVRLPMTESRRLHLAAEKTGVMGIIIRRWRRQTEATDFGNPTASSTRWRVSCLPSEPLPVEGIGRPRWLLELIRAKAGESFDIAVGAPDSNGLLSPVRREQPLSEAGGPKWSRI</sequence>
<dbReference type="Gene3D" id="3.40.50.300">
    <property type="entry name" value="P-loop containing nucleotide triphosphate hydrolases"/>
    <property type="match status" value="1"/>
</dbReference>
<dbReference type="RefSeq" id="WP_109457773.1">
    <property type="nucleotide sequence ID" value="NZ_QFBC01000003.1"/>
</dbReference>
<accession>A0A2U2DSX1</accession>
<comment type="caution">
    <text evidence="2">The sequence shown here is derived from an EMBL/GenBank/DDBJ whole genome shotgun (WGS) entry which is preliminary data.</text>
</comment>
<evidence type="ECO:0000313" key="2">
    <source>
        <dbReference type="EMBL" id="PWE56397.1"/>
    </source>
</evidence>
<dbReference type="AlphaFoldDB" id="A0A2U2DSX1"/>
<name>A0A2U2DSX1_9HYPH</name>
<dbReference type="InterPro" id="IPR017026">
    <property type="entry name" value="ImuA"/>
</dbReference>
<feature type="region of interest" description="Disordered" evidence="1">
    <location>
        <begin position="231"/>
        <end position="251"/>
    </location>
</feature>
<dbReference type="InterPro" id="IPR027417">
    <property type="entry name" value="P-loop_NTPase"/>
</dbReference>